<dbReference type="EMBL" id="BQNB010015654">
    <property type="protein sequence ID" value="GJT42540.1"/>
    <property type="molecule type" value="Genomic_DNA"/>
</dbReference>
<organism evidence="1 2">
    <name type="scientific">Tanacetum coccineum</name>
    <dbReference type="NCBI Taxonomy" id="301880"/>
    <lineage>
        <taxon>Eukaryota</taxon>
        <taxon>Viridiplantae</taxon>
        <taxon>Streptophyta</taxon>
        <taxon>Embryophyta</taxon>
        <taxon>Tracheophyta</taxon>
        <taxon>Spermatophyta</taxon>
        <taxon>Magnoliopsida</taxon>
        <taxon>eudicotyledons</taxon>
        <taxon>Gunneridae</taxon>
        <taxon>Pentapetalae</taxon>
        <taxon>asterids</taxon>
        <taxon>campanulids</taxon>
        <taxon>Asterales</taxon>
        <taxon>Asteraceae</taxon>
        <taxon>Asteroideae</taxon>
        <taxon>Anthemideae</taxon>
        <taxon>Anthemidinae</taxon>
        <taxon>Tanacetum</taxon>
    </lineage>
</organism>
<comment type="caution">
    <text evidence="1">The sequence shown here is derived from an EMBL/GenBank/DDBJ whole genome shotgun (WGS) entry which is preliminary data.</text>
</comment>
<dbReference type="Gene3D" id="1.10.150.240">
    <property type="entry name" value="Putative phosphatase, domain 2"/>
    <property type="match status" value="1"/>
</dbReference>
<keyword evidence="2" id="KW-1185">Reference proteome</keyword>
<dbReference type="SUPFAM" id="SSF56784">
    <property type="entry name" value="HAD-like"/>
    <property type="match status" value="1"/>
</dbReference>
<accession>A0ABQ5DTK3</accession>
<evidence type="ECO:0000313" key="1">
    <source>
        <dbReference type="EMBL" id="GJT42540.1"/>
    </source>
</evidence>
<sequence length="180" mass="20491">MVSMVMVLISSSHHAIVVYSELYIMANLLEAVLFDVDGTLCDSDPIHHIALCEILLEVQSSTDKEKIDELDARIQDRLGEGVSPSNASRWDSPNVSGQNFVWVCCSRWTEVEEILVLSSGSTRFTPSLWKLLWFSETVSYFKKYECHTKIIKPIEHSMSKLNDLRDILVTFLVLRVPDNL</sequence>
<evidence type="ECO:0000313" key="2">
    <source>
        <dbReference type="Proteomes" id="UP001151760"/>
    </source>
</evidence>
<dbReference type="InterPro" id="IPR036412">
    <property type="entry name" value="HAD-like_sf"/>
</dbReference>
<reference evidence="1" key="1">
    <citation type="journal article" date="2022" name="Int. J. Mol. Sci.">
        <title>Draft Genome of Tanacetum Coccineum: Genomic Comparison of Closely Related Tanacetum-Family Plants.</title>
        <authorList>
            <person name="Yamashiro T."/>
            <person name="Shiraishi A."/>
            <person name="Nakayama K."/>
            <person name="Satake H."/>
        </authorList>
    </citation>
    <scope>NUCLEOTIDE SEQUENCE</scope>
</reference>
<proteinExistence type="predicted"/>
<dbReference type="InterPro" id="IPR023198">
    <property type="entry name" value="PGP-like_dom2"/>
</dbReference>
<protein>
    <submittedName>
        <fullName evidence="1">Haloacid dehalogenase-like hydrolase domain-containing protein Sgpp</fullName>
    </submittedName>
</protein>
<name>A0ABQ5DTK3_9ASTR</name>
<dbReference type="Proteomes" id="UP001151760">
    <property type="component" value="Unassembled WGS sequence"/>
</dbReference>
<reference evidence="1" key="2">
    <citation type="submission" date="2022-01" db="EMBL/GenBank/DDBJ databases">
        <authorList>
            <person name="Yamashiro T."/>
            <person name="Shiraishi A."/>
            <person name="Satake H."/>
            <person name="Nakayama K."/>
        </authorList>
    </citation>
    <scope>NUCLEOTIDE SEQUENCE</scope>
</reference>
<gene>
    <name evidence="1" type="ORF">Tco_0951255</name>
</gene>